<gene>
    <name evidence="1" type="ORF">A0H81_04643</name>
</gene>
<name>A0A1C7MEB5_GRIFR</name>
<dbReference type="Proteomes" id="UP000092993">
    <property type="component" value="Unassembled WGS sequence"/>
</dbReference>
<comment type="caution">
    <text evidence="1">The sequence shown here is derived from an EMBL/GenBank/DDBJ whole genome shotgun (WGS) entry which is preliminary data.</text>
</comment>
<evidence type="ECO:0000313" key="2">
    <source>
        <dbReference type="Proteomes" id="UP000092993"/>
    </source>
</evidence>
<accession>A0A1C7MEB5</accession>
<protein>
    <submittedName>
        <fullName evidence="1">Uncharacterized protein</fullName>
    </submittedName>
</protein>
<evidence type="ECO:0000313" key="1">
    <source>
        <dbReference type="EMBL" id="OBZ75255.1"/>
    </source>
</evidence>
<organism evidence="1 2">
    <name type="scientific">Grifola frondosa</name>
    <name type="common">Maitake</name>
    <name type="synonym">Polyporus frondosus</name>
    <dbReference type="NCBI Taxonomy" id="5627"/>
    <lineage>
        <taxon>Eukaryota</taxon>
        <taxon>Fungi</taxon>
        <taxon>Dikarya</taxon>
        <taxon>Basidiomycota</taxon>
        <taxon>Agaricomycotina</taxon>
        <taxon>Agaricomycetes</taxon>
        <taxon>Polyporales</taxon>
        <taxon>Grifolaceae</taxon>
        <taxon>Grifola</taxon>
    </lineage>
</organism>
<sequence>MCVVVDEGRLYPARRRLPVIDDLPPEIKRALGCSLVNTHQKLSEREFYRIMPLGRERRDGRKFVSVPQYSVNWILWVTNMLSPSMHK</sequence>
<proteinExistence type="predicted"/>
<keyword evidence="2" id="KW-1185">Reference proteome</keyword>
<dbReference type="EMBL" id="LUGG01000004">
    <property type="protein sequence ID" value="OBZ75255.1"/>
    <property type="molecule type" value="Genomic_DNA"/>
</dbReference>
<reference evidence="1 2" key="1">
    <citation type="submission" date="2016-03" db="EMBL/GenBank/DDBJ databases">
        <title>Whole genome sequencing of Grifola frondosa 9006-11.</title>
        <authorList>
            <person name="Min B."/>
            <person name="Park H."/>
            <person name="Kim J.-G."/>
            <person name="Cho H."/>
            <person name="Oh Y.-L."/>
            <person name="Kong W.-S."/>
            <person name="Choi I.-G."/>
        </authorList>
    </citation>
    <scope>NUCLEOTIDE SEQUENCE [LARGE SCALE GENOMIC DNA]</scope>
    <source>
        <strain evidence="1 2">9006-11</strain>
    </source>
</reference>
<dbReference type="AlphaFoldDB" id="A0A1C7MEB5"/>